<protein>
    <submittedName>
        <fullName evidence="2">Gliding motility-associated C-terminal domain-containing protein</fullName>
    </submittedName>
</protein>
<gene>
    <name evidence="2" type="ORF">SAMN05444371_0932</name>
</gene>
<dbReference type="PANTHER" id="PTHR46534">
    <property type="entry name" value="IGGFC_BINDING DOMAIN-CONTAINING PROTEIN"/>
    <property type="match status" value="1"/>
</dbReference>
<dbReference type="Pfam" id="PF13585">
    <property type="entry name" value="CHU_C"/>
    <property type="match status" value="1"/>
</dbReference>
<dbReference type="Proteomes" id="UP000184498">
    <property type="component" value="Unassembled WGS sequence"/>
</dbReference>
<organism evidence="2 3">
    <name type="scientific">Epilithonimonas mollis</name>
    <dbReference type="NCBI Taxonomy" id="216903"/>
    <lineage>
        <taxon>Bacteria</taxon>
        <taxon>Pseudomonadati</taxon>
        <taxon>Bacteroidota</taxon>
        <taxon>Flavobacteriia</taxon>
        <taxon>Flavobacteriales</taxon>
        <taxon>Weeksellaceae</taxon>
        <taxon>Chryseobacterium group</taxon>
        <taxon>Epilithonimonas</taxon>
    </lineage>
</organism>
<name>A0A1M6P8R8_9FLAO</name>
<dbReference type="RefSeq" id="WP_072996635.1">
    <property type="nucleotide sequence ID" value="NZ_FRAM01000001.1"/>
</dbReference>
<sequence length="1061" mass="117610">MKKVLQILFIFLFSIKLFSQLDREHWFAPMYNGQMNPGQELVLHLSSNEKTPFNVYIYNNNTLIEQLTISKGAPGIVNIPWAYVITNIEDDLVTVGTRGLYIKADRPCFANLRFGVNNHSEIITSKGTAGIGKEFYSVMAPNSMVNIYYGASVSILATEDQTNVTISDFKKPIYFGVLGTPTAINFTLNKGESYIADIRSIDANNQDGFIGAKIVSDKPISVTNGNFNGQYASSTAVGSDILMDQSVPVDKLGDEFVIVKGYGKIGDKMEGAVIVATEDNTSVYLNDSATPANILAKKGDYVVINENNYINRGNEHYNLHIKTTKNVYVYQLLAGADSGANTQATGGMNYIPPLNCYLPRKIDEISSINKIQANDDDDRFRTKLNIITEKGAQIKVNGVAPLPQYGPYDISNFAAQQKWVSYSIPDVTGNVTVESDKAVTAGIASGNGAFGYGGYFAGFSSIPLILKTEGDCLPGVKLEVTEGFSMYQWEVKDNSGAFVNAPVLSGNDPTGQPYSNKKYYYYPQKAGIYRARIQQGSCDEIVTKEFKFFNCTTYTNLDYETCKTVVIKPAFSLSSQTYSPATLKIVTPPTKGTAVPQPDGTIIYTANIGESGSDTFQYSYCGTDAIPDCEVAQATVRINQVIGKDAVLRECTSTNVAEYDLRKADVTADTSVTKVFYRTQNAALNEITSERINNFANFSTVDTDVYVRIKNAKNCIAIQKIELRSKYFPMFPKVTVEECDDDLDGTYAVKNLDHYKSLFTTDASVTVKFYIKQIDAQSTNSTNDINDINVAQQQTLYVRLSNADGCSYVSELTIKIKVPKKSDDLVDKIICPDDKTDLDIGAGFDNTKVEWYSEDDPSKIIGTGQVINDLPVGKYFVILKGFYPNDCPIRQNVEIKAAEFPVIDAIEINGNTVRILASGGKQPYRFAIDNRAYQDSNVFTELSPGLHTVYVISADNCEPVEKEFSVIKIYNLITPNNDGVNDILDMSALKLKLNVKFEIYDRSGKKMFEGDVNNNYIWDGKQNGKSLQSSSYWYVMEWKDFENTPPVKYTGWILLKNRNSD</sequence>
<reference evidence="3" key="1">
    <citation type="submission" date="2016-11" db="EMBL/GenBank/DDBJ databases">
        <authorList>
            <person name="Varghese N."/>
            <person name="Submissions S."/>
        </authorList>
    </citation>
    <scope>NUCLEOTIDE SEQUENCE [LARGE SCALE GENOMIC DNA]</scope>
    <source>
        <strain evidence="3">DSM 18016</strain>
    </source>
</reference>
<proteinExistence type="predicted"/>
<dbReference type="PANTHER" id="PTHR46534:SF1">
    <property type="entry name" value="IGGFC-BINDING PROTEIN N-TERMINAL DOMAIN-CONTAINING PROTEIN"/>
    <property type="match status" value="1"/>
</dbReference>
<dbReference type="OrthoDB" id="9765926at2"/>
<evidence type="ECO:0000313" key="3">
    <source>
        <dbReference type="Proteomes" id="UP000184498"/>
    </source>
</evidence>
<evidence type="ECO:0000259" key="1">
    <source>
        <dbReference type="Pfam" id="PF17517"/>
    </source>
</evidence>
<dbReference type="AlphaFoldDB" id="A0A1M6P8R8"/>
<feature type="domain" description="IgGFc-binding protein N-terminal" evidence="1">
    <location>
        <begin position="129"/>
        <end position="442"/>
    </location>
</feature>
<dbReference type="STRING" id="216903.SAMN05444371_0932"/>
<dbReference type="NCBIfam" id="TIGR04131">
    <property type="entry name" value="Bac_Flav_CTERM"/>
    <property type="match status" value="1"/>
</dbReference>
<dbReference type="InterPro" id="IPR035234">
    <property type="entry name" value="IgGFc-bd_N"/>
</dbReference>
<dbReference type="Gene3D" id="2.60.40.3440">
    <property type="match status" value="1"/>
</dbReference>
<dbReference type="InterPro" id="IPR026341">
    <property type="entry name" value="T9SS_type_B"/>
</dbReference>
<dbReference type="EMBL" id="FRAM01000001">
    <property type="protein sequence ID" value="SHK04329.1"/>
    <property type="molecule type" value="Genomic_DNA"/>
</dbReference>
<keyword evidence="3" id="KW-1185">Reference proteome</keyword>
<evidence type="ECO:0000313" key="2">
    <source>
        <dbReference type="EMBL" id="SHK04329.1"/>
    </source>
</evidence>
<dbReference type="Pfam" id="PF17517">
    <property type="entry name" value="IgGFc_binding"/>
    <property type="match status" value="1"/>
</dbReference>
<accession>A0A1M6P8R8</accession>